<dbReference type="InterPro" id="IPR050745">
    <property type="entry name" value="Multifunctional_regulatory"/>
</dbReference>
<evidence type="ECO:0000313" key="4">
    <source>
        <dbReference type="EMBL" id="MBO2452639.1"/>
    </source>
</evidence>
<evidence type="ECO:0000313" key="5">
    <source>
        <dbReference type="Proteomes" id="UP000669179"/>
    </source>
</evidence>
<protein>
    <submittedName>
        <fullName evidence="4">Ankyrin repeat domain-containing protein</fullName>
    </submittedName>
</protein>
<reference evidence="4" key="1">
    <citation type="submission" date="2021-03" db="EMBL/GenBank/DDBJ databases">
        <authorList>
            <person name="Kanchanasin P."/>
            <person name="Saeng-In P."/>
            <person name="Phongsopitanun W."/>
            <person name="Yuki M."/>
            <person name="Kudo T."/>
            <person name="Ohkuma M."/>
            <person name="Tanasupawat S."/>
        </authorList>
    </citation>
    <scope>NUCLEOTIDE SEQUENCE</scope>
    <source>
        <strain evidence="4">GKU 128</strain>
    </source>
</reference>
<feature type="repeat" description="ANK" evidence="3">
    <location>
        <begin position="151"/>
        <end position="183"/>
    </location>
</feature>
<keyword evidence="1" id="KW-0677">Repeat</keyword>
<sequence>MPDLPARPDMGLLHSHAIELLRAARGGDEAAVIRLELVSKDHTMDSARLAVAREHGFEAWVEMATEVNRRDILNRRDAAALAALLADRPELALSPMLHWCDHPRGASPLGYIAMLHFDARRLGLTGPLTGTGVIAEALIAAGALVDGEPGERETPLITAASYGDAEVAAVLIAAGADVNAVAAPDSGGVPGGTALMHAAVFGMTGVVDVLVAAGARVDGLIEAAAVGDVTGFLTPAVSEEELIRALATAADHERLEVIDQLLAAGAPIDATDIEYGLQALRLAAQNGRAASVERLLARGADPSVRDLEYGRTALEWSRHRRGGVDDTAAHDRVEALLARVTPA</sequence>
<evidence type="ECO:0000256" key="2">
    <source>
        <dbReference type="ARBA" id="ARBA00023043"/>
    </source>
</evidence>
<accession>A0A939PMJ1</accession>
<dbReference type="Pfam" id="PF12796">
    <property type="entry name" value="Ank_2"/>
    <property type="match status" value="1"/>
</dbReference>
<dbReference type="PANTHER" id="PTHR24189:SF50">
    <property type="entry name" value="ANKYRIN REPEAT AND SOCS BOX PROTEIN 2"/>
    <property type="match status" value="1"/>
</dbReference>
<feature type="repeat" description="ANK" evidence="3">
    <location>
        <begin position="275"/>
        <end position="307"/>
    </location>
</feature>
<keyword evidence="5" id="KW-1185">Reference proteome</keyword>
<organism evidence="4 5">
    <name type="scientific">Actinomadura barringtoniae</name>
    <dbReference type="NCBI Taxonomy" id="1427535"/>
    <lineage>
        <taxon>Bacteria</taxon>
        <taxon>Bacillati</taxon>
        <taxon>Actinomycetota</taxon>
        <taxon>Actinomycetes</taxon>
        <taxon>Streptosporangiales</taxon>
        <taxon>Thermomonosporaceae</taxon>
        <taxon>Actinomadura</taxon>
    </lineage>
</organism>
<dbReference type="EMBL" id="JAGEOJ010000017">
    <property type="protein sequence ID" value="MBO2452639.1"/>
    <property type="molecule type" value="Genomic_DNA"/>
</dbReference>
<keyword evidence="2 3" id="KW-0040">ANK repeat</keyword>
<proteinExistence type="predicted"/>
<dbReference type="PANTHER" id="PTHR24189">
    <property type="entry name" value="MYOTROPHIN"/>
    <property type="match status" value="1"/>
</dbReference>
<comment type="caution">
    <text evidence="4">The sequence shown here is derived from an EMBL/GenBank/DDBJ whole genome shotgun (WGS) entry which is preliminary data.</text>
</comment>
<evidence type="ECO:0000256" key="3">
    <source>
        <dbReference type="PROSITE-ProRule" id="PRU00023"/>
    </source>
</evidence>
<dbReference type="InterPro" id="IPR002110">
    <property type="entry name" value="Ankyrin_rpt"/>
</dbReference>
<dbReference type="RefSeq" id="WP_208260669.1">
    <property type="nucleotide sequence ID" value="NZ_JAGEOJ010000017.1"/>
</dbReference>
<dbReference type="PROSITE" id="PS50088">
    <property type="entry name" value="ANK_REPEAT"/>
    <property type="match status" value="2"/>
</dbReference>
<name>A0A939PMJ1_9ACTN</name>
<dbReference type="InterPro" id="IPR036770">
    <property type="entry name" value="Ankyrin_rpt-contain_sf"/>
</dbReference>
<evidence type="ECO:0000256" key="1">
    <source>
        <dbReference type="ARBA" id="ARBA00022737"/>
    </source>
</evidence>
<dbReference type="Pfam" id="PF13637">
    <property type="entry name" value="Ank_4"/>
    <property type="match status" value="1"/>
</dbReference>
<dbReference type="PROSITE" id="PS50297">
    <property type="entry name" value="ANK_REP_REGION"/>
    <property type="match status" value="2"/>
</dbReference>
<gene>
    <name evidence="4" type="ORF">J4573_36490</name>
</gene>
<dbReference type="SUPFAM" id="SSF48403">
    <property type="entry name" value="Ankyrin repeat"/>
    <property type="match status" value="1"/>
</dbReference>
<dbReference type="Gene3D" id="1.25.40.20">
    <property type="entry name" value="Ankyrin repeat-containing domain"/>
    <property type="match status" value="2"/>
</dbReference>
<dbReference type="AlphaFoldDB" id="A0A939PMJ1"/>
<dbReference type="SMART" id="SM00248">
    <property type="entry name" value="ANK"/>
    <property type="match status" value="4"/>
</dbReference>
<dbReference type="Proteomes" id="UP000669179">
    <property type="component" value="Unassembled WGS sequence"/>
</dbReference>